<reference evidence="7 8" key="1">
    <citation type="journal article" date="2012" name="Appl. Environ. Microbiol.">
        <title>Short-read sequencing for genomic analysis of the brown rot fungus Fibroporia radiculosa.</title>
        <authorList>
            <person name="Tang J.D."/>
            <person name="Perkins A.D."/>
            <person name="Sonstegard T.S."/>
            <person name="Schroeder S.G."/>
            <person name="Burgess S.C."/>
            <person name="Diehl S.V."/>
        </authorList>
    </citation>
    <scope>NUCLEOTIDE SEQUENCE [LARGE SCALE GENOMIC DNA]</scope>
    <source>
        <strain evidence="7 8">TFFH 294</strain>
    </source>
</reference>
<feature type="compositionally biased region" description="Gly residues" evidence="6">
    <location>
        <begin position="120"/>
        <end position="153"/>
    </location>
</feature>
<dbReference type="AlphaFoldDB" id="J4H2L5"/>
<dbReference type="Pfam" id="PF05091">
    <property type="entry name" value="eIF-3_zeta"/>
    <property type="match status" value="1"/>
</dbReference>
<dbReference type="PIRSF" id="PIRSF016281">
    <property type="entry name" value="EIF-3_zeta"/>
    <property type="match status" value="1"/>
</dbReference>
<keyword evidence="4 5" id="KW-0648">Protein biosynthesis</keyword>
<dbReference type="HOGENOM" id="CLU_024521_2_0_1"/>
<dbReference type="STRING" id="599839.J4H2L5"/>
<evidence type="ECO:0000256" key="2">
    <source>
        <dbReference type="ARBA" id="ARBA00022540"/>
    </source>
</evidence>
<keyword evidence="2 5" id="KW-0396">Initiation factor</keyword>
<sequence length="591" mass="64244">MASFSLPPINDNPDGGWGPSSSNLPAQFKFKDIPYAPYSKSDKLGRFADWNDISGDNRQNVGVASAQATARGSGPGNRGRRDGQQAFGSGTASAFAYFHAEDESSFSLVDTKTNAARRGGPLGRGRGAGRGGAASRGGGQRGGRGGFTGGRGGNNAQRGGRRGWRDWEKNNRARESSVAISPDWSMLEEVEFHRLAKLRLEVDEPEDLDSYGRLFAYEKSYDRITTKTEKPLQLVDRIKYNTTTSDDPVIQELASRDTATVYTTDVILSVLMCAPRSVYPWDIVIVREGNKLFFDKRDGGPFDTVTVNENAADPPQDATTVNPNNPNEKVAVPETPSINTATSLSLEATYINQNFGFQSVIETPPPPPVDFAKPNPFYGPDETEPLASCGYRYRVFDLGITEDEDVRICVRTEVDAYTPGQGNPRAGQGLVTIRALNEFDSRALGAGGAPDWRAKLDSQRGAVVATEMKNNSCKLAKWTVQSVLAGAELLKIGFISRVNPRDNTRHVILSTTSTRPMDFAAQLNVSLANGWGIVRTVTDMCMKQPEGKYVLVKDPNKPVIRLYAVPMNAFTGEDEDDEGAFDGEEPDSAVA</sequence>
<feature type="region of interest" description="Disordered" evidence="6">
    <location>
        <begin position="1"/>
        <end position="23"/>
    </location>
</feature>
<dbReference type="Proteomes" id="UP000006352">
    <property type="component" value="Unassembled WGS sequence"/>
</dbReference>
<keyword evidence="8" id="KW-1185">Reference proteome</keyword>
<gene>
    <name evidence="7" type="ORF">FIBRA_03800</name>
</gene>
<name>J4H2L5_9APHY</name>
<feature type="compositionally biased region" description="Basic and acidic residues" evidence="6">
    <location>
        <begin position="163"/>
        <end position="172"/>
    </location>
</feature>
<dbReference type="GO" id="GO:0033290">
    <property type="term" value="C:eukaryotic 48S preinitiation complex"/>
    <property type="evidence" value="ECO:0007669"/>
    <property type="project" value="UniProtKB-UniRule"/>
</dbReference>
<comment type="subcellular location">
    <subcellularLocation>
        <location evidence="5">Cytoplasm</location>
    </subcellularLocation>
</comment>
<feature type="region of interest" description="Disordered" evidence="6">
    <location>
        <begin position="57"/>
        <end position="87"/>
    </location>
</feature>
<evidence type="ECO:0000313" key="8">
    <source>
        <dbReference type="Proteomes" id="UP000006352"/>
    </source>
</evidence>
<evidence type="ECO:0000256" key="1">
    <source>
        <dbReference type="ARBA" id="ARBA00022490"/>
    </source>
</evidence>
<dbReference type="PANTHER" id="PTHR12399">
    <property type="entry name" value="EUKARYOTIC TRANSLATION INITIATION FACTOR 3 SUBUNIT 7"/>
    <property type="match status" value="1"/>
</dbReference>
<dbReference type="RefSeq" id="XP_012181017.1">
    <property type="nucleotide sequence ID" value="XM_012325627.1"/>
</dbReference>
<accession>J4H2L5</accession>
<dbReference type="GO" id="GO:0016282">
    <property type="term" value="C:eukaryotic 43S preinitiation complex"/>
    <property type="evidence" value="ECO:0007669"/>
    <property type="project" value="UniProtKB-UniRule"/>
</dbReference>
<dbReference type="GO" id="GO:0002191">
    <property type="term" value="P:cap-dependent translational initiation"/>
    <property type="evidence" value="ECO:0007669"/>
    <property type="project" value="UniProtKB-UniRule"/>
</dbReference>
<feature type="compositionally biased region" description="Polar residues" evidence="6">
    <location>
        <begin position="57"/>
        <end position="70"/>
    </location>
</feature>
<keyword evidence="1 5" id="KW-0963">Cytoplasm</keyword>
<dbReference type="GO" id="GO:0003743">
    <property type="term" value="F:translation initiation factor activity"/>
    <property type="evidence" value="ECO:0007669"/>
    <property type="project" value="UniProtKB-UniRule"/>
</dbReference>
<evidence type="ECO:0000256" key="3">
    <source>
        <dbReference type="ARBA" id="ARBA00022884"/>
    </source>
</evidence>
<comment type="similarity">
    <text evidence="5">Belongs to the eIF-3 subunit D family.</text>
</comment>
<dbReference type="OrthoDB" id="16538at2759"/>
<dbReference type="InParanoid" id="J4H2L5"/>
<feature type="region of interest" description="RNA gate" evidence="5">
    <location>
        <begin position="301"/>
        <end position="315"/>
    </location>
</feature>
<keyword evidence="3" id="KW-0694">RNA-binding</keyword>
<evidence type="ECO:0000256" key="5">
    <source>
        <dbReference type="HAMAP-Rule" id="MF_03003"/>
    </source>
</evidence>
<evidence type="ECO:0000256" key="6">
    <source>
        <dbReference type="SAM" id="MobiDB-lite"/>
    </source>
</evidence>
<feature type="region of interest" description="Disordered" evidence="6">
    <location>
        <begin position="115"/>
        <end position="172"/>
    </location>
</feature>
<comment type="subunit">
    <text evidence="5">Component of the eukaryotic translation initiation factor 3 (eIF-3) complex.</text>
</comment>
<feature type="compositionally biased region" description="Polar residues" evidence="6">
    <location>
        <begin position="317"/>
        <end position="327"/>
    </location>
</feature>
<dbReference type="PANTHER" id="PTHR12399:SF0">
    <property type="entry name" value="EUKARYOTIC TRANSLATION INITIATION FACTOR 3 SUBUNIT D"/>
    <property type="match status" value="1"/>
</dbReference>
<organism evidence="7 8">
    <name type="scientific">Fibroporia radiculosa</name>
    <dbReference type="NCBI Taxonomy" id="599839"/>
    <lineage>
        <taxon>Eukaryota</taxon>
        <taxon>Fungi</taxon>
        <taxon>Dikarya</taxon>
        <taxon>Basidiomycota</taxon>
        <taxon>Agaricomycotina</taxon>
        <taxon>Agaricomycetes</taxon>
        <taxon>Polyporales</taxon>
        <taxon>Fibroporiaceae</taxon>
        <taxon>Fibroporia</taxon>
    </lineage>
</organism>
<comment type="function">
    <text evidence="5">mRNA cap-binding component of the eukaryotic translation initiation factor 3 (eIF-3) complex, which is involved in protein synthesis of a specialized repertoire of mRNAs and, together with other initiation factors, stimulates binding of mRNA and methionyl-tRNAi to the 40S ribosome. The eIF-3 complex specifically targets and initiates translation of a subset of mRNAs involved in cell proliferation. In the eIF-3 complex, eif3d specifically recognizes and binds the 7-methylguanosine cap of a subset of mRNAs.</text>
</comment>
<dbReference type="GO" id="GO:0098808">
    <property type="term" value="F:mRNA cap binding"/>
    <property type="evidence" value="ECO:0007669"/>
    <property type="project" value="UniProtKB-UniRule"/>
</dbReference>
<evidence type="ECO:0000256" key="4">
    <source>
        <dbReference type="ARBA" id="ARBA00022917"/>
    </source>
</evidence>
<dbReference type="EMBL" id="HE797048">
    <property type="protein sequence ID" value="CCM01734.1"/>
    <property type="molecule type" value="Genomic_DNA"/>
</dbReference>
<dbReference type="GO" id="GO:0005852">
    <property type="term" value="C:eukaryotic translation initiation factor 3 complex"/>
    <property type="evidence" value="ECO:0007669"/>
    <property type="project" value="UniProtKB-UniRule"/>
</dbReference>
<dbReference type="GeneID" id="24096645"/>
<dbReference type="FunCoup" id="J4H2L5">
    <property type="interactions" value="726"/>
</dbReference>
<dbReference type="InterPro" id="IPR007783">
    <property type="entry name" value="eIF3d"/>
</dbReference>
<comment type="domain">
    <text evidence="5">The RNA gate region regulates mRNA cap recognition to prevent promiscuous mRNA-binding before assembly of eif3d into the full eukaryotic translation initiation factor 3 (eIF-3) complex.</text>
</comment>
<proteinExistence type="inferred from homology"/>
<dbReference type="HAMAP" id="MF_03003">
    <property type="entry name" value="eIF3d"/>
    <property type="match status" value="1"/>
</dbReference>
<evidence type="ECO:0000313" key="7">
    <source>
        <dbReference type="EMBL" id="CCM01734.1"/>
    </source>
</evidence>
<dbReference type="GO" id="GO:0001732">
    <property type="term" value="P:formation of cytoplasmic translation initiation complex"/>
    <property type="evidence" value="ECO:0007669"/>
    <property type="project" value="UniProtKB-UniRule"/>
</dbReference>
<feature type="region of interest" description="Disordered" evidence="6">
    <location>
        <begin position="311"/>
        <end position="330"/>
    </location>
</feature>
<protein>
    <recommendedName>
        <fullName evidence="5">Eukaryotic translation initiation factor 3 subunit D</fullName>
        <shortName evidence="5">eIF3d</shortName>
    </recommendedName>
</protein>